<dbReference type="OrthoDB" id="10250354at2759"/>
<feature type="domain" description="J" evidence="2">
    <location>
        <begin position="180"/>
        <end position="244"/>
    </location>
</feature>
<dbReference type="GeneID" id="130495785"/>
<accession>A0A9W3BVH0</accession>
<keyword evidence="3" id="KW-1185">Reference proteome</keyword>
<organism evidence="3 4">
    <name type="scientific">Raphanus sativus</name>
    <name type="common">Radish</name>
    <name type="synonym">Raphanus raphanistrum var. sativus</name>
    <dbReference type="NCBI Taxonomy" id="3726"/>
    <lineage>
        <taxon>Eukaryota</taxon>
        <taxon>Viridiplantae</taxon>
        <taxon>Streptophyta</taxon>
        <taxon>Embryophyta</taxon>
        <taxon>Tracheophyta</taxon>
        <taxon>Spermatophyta</taxon>
        <taxon>Magnoliopsida</taxon>
        <taxon>eudicotyledons</taxon>
        <taxon>Gunneridae</taxon>
        <taxon>Pentapetalae</taxon>
        <taxon>rosids</taxon>
        <taxon>malvids</taxon>
        <taxon>Brassicales</taxon>
        <taxon>Brassicaceae</taxon>
        <taxon>Brassiceae</taxon>
        <taxon>Raphanus</taxon>
    </lineage>
</organism>
<evidence type="ECO:0000256" key="1">
    <source>
        <dbReference type="SAM" id="MobiDB-lite"/>
    </source>
</evidence>
<gene>
    <name evidence="4" type="primary">LOC130495785</name>
</gene>
<dbReference type="AlphaFoldDB" id="A0A9W3BVH0"/>
<protein>
    <submittedName>
        <fullName evidence="4">Uncharacterized protein LOC130495785</fullName>
    </submittedName>
</protein>
<dbReference type="CDD" id="cd06257">
    <property type="entry name" value="DnaJ"/>
    <property type="match status" value="2"/>
</dbReference>
<dbReference type="Gene3D" id="1.10.287.110">
    <property type="entry name" value="DnaJ domain"/>
    <property type="match status" value="2"/>
</dbReference>
<proteinExistence type="predicted"/>
<reference evidence="3" key="1">
    <citation type="journal article" date="2019" name="Database">
        <title>The radish genome database (RadishGD): an integrated information resource for radish genomics.</title>
        <authorList>
            <person name="Yu H.J."/>
            <person name="Baek S."/>
            <person name="Lee Y.J."/>
            <person name="Cho A."/>
            <person name="Mun J.H."/>
        </authorList>
    </citation>
    <scope>NUCLEOTIDE SEQUENCE [LARGE SCALE GENOMIC DNA]</scope>
    <source>
        <strain evidence="3">cv. WK10039</strain>
    </source>
</reference>
<dbReference type="PROSITE" id="PS50076">
    <property type="entry name" value="DNAJ_2"/>
    <property type="match status" value="2"/>
</dbReference>
<dbReference type="InterPro" id="IPR001623">
    <property type="entry name" value="DnaJ_domain"/>
</dbReference>
<dbReference type="Pfam" id="PF00226">
    <property type="entry name" value="DnaJ"/>
    <property type="match status" value="2"/>
</dbReference>
<dbReference type="PRINTS" id="PR00625">
    <property type="entry name" value="JDOMAIN"/>
</dbReference>
<evidence type="ECO:0000313" key="3">
    <source>
        <dbReference type="Proteomes" id="UP000504610"/>
    </source>
</evidence>
<dbReference type="InterPro" id="IPR036869">
    <property type="entry name" value="J_dom_sf"/>
</dbReference>
<evidence type="ECO:0000313" key="4">
    <source>
        <dbReference type="RefSeq" id="XP_056843280.1"/>
    </source>
</evidence>
<dbReference type="RefSeq" id="XP_056843280.1">
    <property type="nucleotide sequence ID" value="XM_056987300.1"/>
</dbReference>
<dbReference type="SMART" id="SM00271">
    <property type="entry name" value="DnaJ"/>
    <property type="match status" value="2"/>
</dbReference>
<evidence type="ECO:0000259" key="2">
    <source>
        <dbReference type="PROSITE" id="PS50076"/>
    </source>
</evidence>
<feature type="domain" description="J" evidence="2">
    <location>
        <begin position="49"/>
        <end position="113"/>
    </location>
</feature>
<dbReference type="Proteomes" id="UP000504610">
    <property type="component" value="Chromosome 6"/>
</dbReference>
<dbReference type="SUPFAM" id="SSF46565">
    <property type="entry name" value="Chaperone J-domain"/>
    <property type="match status" value="2"/>
</dbReference>
<dbReference type="PANTHER" id="PTHR44137:SF57">
    <property type="entry name" value="CHAPERONE DNAJ-DOMAIN PROTEIN"/>
    <property type="match status" value="1"/>
</dbReference>
<reference evidence="4" key="2">
    <citation type="submission" date="2025-08" db="UniProtKB">
        <authorList>
            <consortium name="RefSeq"/>
        </authorList>
    </citation>
    <scope>IDENTIFICATION</scope>
    <source>
        <tissue evidence="4">Leaf</tissue>
    </source>
</reference>
<sequence>MSKVEFSTARSFALEAQKMDQTLETISNMIAVCDVHCAADDYTFRGKTDWYKILQVDHNADTNAISKQYKNLALLIHPDKNKLSGAEAAFKLIGEARELLFDKEKRAIVDIELQNINRDEALRAKALAEEKMSKAEFSTARSFALETQKMDQTLETISNMIVVCDVHCAADDYTLRGKTDWYKILQVDHNADTNAISKQYKNLALLIHPDKNKLPGAEAAFKLIGEARELLYDKEKRAIIDIELQKHARRKKEKKEKKKKKKENIPSKF</sequence>
<dbReference type="PANTHER" id="PTHR44137">
    <property type="entry name" value="BNAC03G44070D PROTEIN"/>
    <property type="match status" value="1"/>
</dbReference>
<dbReference type="KEGG" id="rsz:130495785"/>
<feature type="region of interest" description="Disordered" evidence="1">
    <location>
        <begin position="247"/>
        <end position="269"/>
    </location>
</feature>
<feature type="compositionally biased region" description="Basic residues" evidence="1">
    <location>
        <begin position="247"/>
        <end position="262"/>
    </location>
</feature>
<name>A0A9W3BVH0_RAPSA</name>